<dbReference type="PANTHER" id="PTHR10963:SF22">
    <property type="entry name" value="GLYCOSIDASE CRH2-RELATED"/>
    <property type="match status" value="1"/>
</dbReference>
<dbReference type="Pfam" id="PF00722">
    <property type="entry name" value="Glyco_hydro_16"/>
    <property type="match status" value="1"/>
</dbReference>
<dbReference type="PANTHER" id="PTHR10963">
    <property type="entry name" value="GLYCOSYL HYDROLASE-RELATED"/>
    <property type="match status" value="1"/>
</dbReference>
<feature type="active site" description="Proton donor" evidence="16">
    <location>
        <position position="163"/>
    </location>
</feature>
<dbReference type="GO" id="GO:0008843">
    <property type="term" value="F:endochitinase activity"/>
    <property type="evidence" value="ECO:0007669"/>
    <property type="project" value="UniProtKB-EC"/>
</dbReference>
<feature type="compositionally biased region" description="Low complexity" evidence="17">
    <location>
        <begin position="381"/>
        <end position="402"/>
    </location>
</feature>
<feature type="region of interest" description="Disordered" evidence="17">
    <location>
        <begin position="339"/>
        <end position="429"/>
    </location>
</feature>
<organism evidence="20">
    <name type="scientific">Bionectria ochroleuca</name>
    <name type="common">Gliocladium roseum</name>
    <dbReference type="NCBI Taxonomy" id="29856"/>
    <lineage>
        <taxon>Eukaryota</taxon>
        <taxon>Fungi</taxon>
        <taxon>Dikarya</taxon>
        <taxon>Ascomycota</taxon>
        <taxon>Pezizomycotina</taxon>
        <taxon>Sordariomycetes</taxon>
        <taxon>Hypocreomycetidae</taxon>
        <taxon>Hypocreales</taxon>
        <taxon>Bionectriaceae</taxon>
        <taxon>Clonostachys</taxon>
    </lineage>
</organism>
<dbReference type="PIRSF" id="PIRSF037299">
    <property type="entry name" value="Glycosidase_CRH1_prd"/>
    <property type="match status" value="1"/>
</dbReference>
<keyword evidence="7 15" id="KW-0378">Hydrolase</keyword>
<keyword evidence="11" id="KW-0326">Glycosidase</keyword>
<keyword evidence="6 18" id="KW-0732">Signal</keyword>
<reference evidence="20" key="1">
    <citation type="submission" date="2015-01" db="EMBL/GenBank/DDBJ databases">
        <authorList>
            <person name="Durling Mikael"/>
        </authorList>
    </citation>
    <scope>NUCLEOTIDE SEQUENCE</scope>
</reference>
<keyword evidence="3" id="KW-0336">GPI-anchor</keyword>
<keyword evidence="4" id="KW-0328">Glycosyltransferase</keyword>
<feature type="signal peptide" evidence="18">
    <location>
        <begin position="1"/>
        <end position="20"/>
    </location>
</feature>
<feature type="compositionally biased region" description="Low complexity" evidence="17">
    <location>
        <begin position="411"/>
        <end position="429"/>
    </location>
</feature>
<proteinExistence type="inferred from homology"/>
<feature type="domain" description="GH16" evidence="19">
    <location>
        <begin position="59"/>
        <end position="273"/>
    </location>
</feature>
<evidence type="ECO:0000256" key="10">
    <source>
        <dbReference type="ARBA" id="ARBA00023288"/>
    </source>
</evidence>
<evidence type="ECO:0000313" key="20">
    <source>
        <dbReference type="EMBL" id="CEO49148.1"/>
    </source>
</evidence>
<evidence type="ECO:0000256" key="8">
    <source>
        <dbReference type="ARBA" id="ARBA00023136"/>
    </source>
</evidence>
<dbReference type="InterPro" id="IPR018371">
    <property type="entry name" value="Chitin-binding_1_CS"/>
</dbReference>
<feature type="chain" id="PRO_5002134172" description="Crh-like protein" evidence="18">
    <location>
        <begin position="21"/>
        <end position="445"/>
    </location>
</feature>
<dbReference type="GO" id="GO:0005975">
    <property type="term" value="P:carbohydrate metabolic process"/>
    <property type="evidence" value="ECO:0007669"/>
    <property type="project" value="InterPro"/>
</dbReference>
<evidence type="ECO:0000256" key="5">
    <source>
        <dbReference type="ARBA" id="ARBA00022679"/>
    </source>
</evidence>
<evidence type="ECO:0000256" key="11">
    <source>
        <dbReference type="ARBA" id="ARBA00023295"/>
    </source>
</evidence>
<keyword evidence="9" id="KW-0325">Glycoprotein</keyword>
<gene>
    <name evidence="20" type="ORF">BN869_000005205_1</name>
</gene>
<dbReference type="EC" id="3.2.-.-" evidence="15"/>
<dbReference type="InterPro" id="IPR013320">
    <property type="entry name" value="ConA-like_dom_sf"/>
</dbReference>
<comment type="subcellular location">
    <subcellularLocation>
        <location evidence="2">Membrane</location>
        <topology evidence="2">Lipid-anchor</topology>
        <topology evidence="2">GPI-anchor</topology>
    </subcellularLocation>
</comment>
<comment type="function">
    <text evidence="14">Dual chitinase/transglycosylase that plays a role in cell wall architecture. Chitinase and transglycosylase activities are coupled. Required for the polysaccharide cross-linking at the septa and the cell wall. More specifically, transfers chitin to 1,6-beta-glucan in the cell wall.</text>
</comment>
<dbReference type="PROSITE" id="PS00026">
    <property type="entry name" value="CHIT_BIND_I_1"/>
    <property type="match status" value="1"/>
</dbReference>
<dbReference type="FunFam" id="2.60.120.200:FF:000159">
    <property type="entry name" value="Glycosidase"/>
    <property type="match status" value="1"/>
</dbReference>
<evidence type="ECO:0000256" key="15">
    <source>
        <dbReference type="PIRNR" id="PIRNR037299"/>
    </source>
</evidence>
<dbReference type="GO" id="GO:0098552">
    <property type="term" value="C:side of membrane"/>
    <property type="evidence" value="ECO:0007669"/>
    <property type="project" value="UniProtKB-KW"/>
</dbReference>
<keyword evidence="12" id="KW-0961">Cell wall biogenesis/degradation</keyword>
<dbReference type="GO" id="GO:0016757">
    <property type="term" value="F:glycosyltransferase activity"/>
    <property type="evidence" value="ECO:0007669"/>
    <property type="project" value="UniProtKB-KW"/>
</dbReference>
<comment type="similarity">
    <text evidence="13">Belongs to the glycosyl hydrolase 16 family. CRH1 subfamily.</text>
</comment>
<dbReference type="SUPFAM" id="SSF49899">
    <property type="entry name" value="Concanavalin A-like lectins/glucanases"/>
    <property type="match status" value="1"/>
</dbReference>
<dbReference type="InterPro" id="IPR017168">
    <property type="entry name" value="CHR-like"/>
</dbReference>
<evidence type="ECO:0000256" key="9">
    <source>
        <dbReference type="ARBA" id="ARBA00023180"/>
    </source>
</evidence>
<keyword evidence="10" id="KW-0449">Lipoprotein</keyword>
<keyword evidence="8 15" id="KW-0472">Membrane</keyword>
<evidence type="ECO:0000256" key="1">
    <source>
        <dbReference type="ARBA" id="ARBA00000822"/>
    </source>
</evidence>
<evidence type="ECO:0000256" key="16">
    <source>
        <dbReference type="PIRSR" id="PIRSR037299-1"/>
    </source>
</evidence>
<keyword evidence="5" id="KW-0808">Transferase</keyword>
<dbReference type="GO" id="GO:0008061">
    <property type="term" value="F:chitin binding"/>
    <property type="evidence" value="ECO:0007669"/>
    <property type="project" value="InterPro"/>
</dbReference>
<protein>
    <recommendedName>
        <fullName evidence="15">Crh-like protein</fullName>
        <ecNumber evidence="15">3.2.-.-</ecNumber>
    </recommendedName>
</protein>
<evidence type="ECO:0000256" key="14">
    <source>
        <dbReference type="ARBA" id="ARBA00093308"/>
    </source>
</evidence>
<comment type="catalytic activity">
    <reaction evidence="1">
        <text>Random endo-hydrolysis of N-acetyl-beta-D-glucosaminide (1-&gt;4)-beta-linkages in chitin and chitodextrins.</text>
        <dbReference type="EC" id="3.2.1.14"/>
    </reaction>
</comment>
<evidence type="ECO:0000256" key="6">
    <source>
        <dbReference type="ARBA" id="ARBA00022729"/>
    </source>
</evidence>
<evidence type="ECO:0000256" key="2">
    <source>
        <dbReference type="ARBA" id="ARBA00004589"/>
    </source>
</evidence>
<dbReference type="GO" id="GO:0031505">
    <property type="term" value="P:fungal-type cell wall organization"/>
    <property type="evidence" value="ECO:0007669"/>
    <property type="project" value="TreeGrafter"/>
</dbReference>
<dbReference type="InterPro" id="IPR050546">
    <property type="entry name" value="Glycosyl_Hydrlase_16"/>
</dbReference>
<dbReference type="GO" id="GO:0009277">
    <property type="term" value="C:fungal-type cell wall"/>
    <property type="evidence" value="ECO:0007669"/>
    <property type="project" value="UniProtKB-ARBA"/>
</dbReference>
<dbReference type="AlphaFoldDB" id="A0A0B7JVR5"/>
<evidence type="ECO:0000256" key="4">
    <source>
        <dbReference type="ARBA" id="ARBA00022676"/>
    </source>
</evidence>
<dbReference type="Gene3D" id="2.60.120.200">
    <property type="match status" value="1"/>
</dbReference>
<feature type="active site" description="Nucleophile" evidence="16">
    <location>
        <position position="159"/>
    </location>
</feature>
<dbReference type="InterPro" id="IPR000757">
    <property type="entry name" value="Beta-glucanase-like"/>
</dbReference>
<sequence length="445" mass="47661">MLQSFALAALLGASSALAAAAKCGVGNKCPQDTPCCSQYGECGIGAYCLGGCDPLTSFSLESCVPAPTCKDKTLKFGSLDNVKNIGEYLGDSDKADWVVSGEPVLNGGNTLLTMPKGSVGTVMSSTTYMWYGNVKARMKTSRGSGVVTAFILFSDVKDEIDFEWIGTDLGTTQTNFYFQGITNYQNSANTSVTDSFNNFHDYELRWTPDKIEWWIDGKLGRTKERKDTWNATSQNWGFPQTPSRVQLSLWPGGLETNPQGTIDWAGGKINWDAEDIKKVGFFYAEVESVTIECYDGSNGIGTNKGKSYYYKDLRGTNDTVVDGDKEHIIASLQATGLDMTKGKKDDTNTDKDKDKDKDTEDKQTIPGGSTGSPGKDHSDENNSTDTSSGDNSSSSGGNNNSNCADGDFCQGTSTDSTTDGTKGGSAKSSASALAIIIAGFALYWL</sequence>
<dbReference type="EMBL" id="CDPU01000013">
    <property type="protein sequence ID" value="CEO49148.1"/>
    <property type="molecule type" value="Genomic_DNA"/>
</dbReference>
<dbReference type="PROSITE" id="PS51762">
    <property type="entry name" value="GH16_2"/>
    <property type="match status" value="1"/>
</dbReference>
<feature type="compositionally biased region" description="Basic and acidic residues" evidence="17">
    <location>
        <begin position="340"/>
        <end position="363"/>
    </location>
</feature>
<evidence type="ECO:0000256" key="13">
    <source>
        <dbReference type="ARBA" id="ARBA00038074"/>
    </source>
</evidence>
<evidence type="ECO:0000256" key="7">
    <source>
        <dbReference type="ARBA" id="ARBA00022801"/>
    </source>
</evidence>
<evidence type="ECO:0000256" key="18">
    <source>
        <dbReference type="SAM" id="SignalP"/>
    </source>
</evidence>
<evidence type="ECO:0000256" key="12">
    <source>
        <dbReference type="ARBA" id="ARBA00023316"/>
    </source>
</evidence>
<name>A0A0B7JVR5_BIOOC</name>
<evidence type="ECO:0000256" key="17">
    <source>
        <dbReference type="SAM" id="MobiDB-lite"/>
    </source>
</evidence>
<evidence type="ECO:0000259" key="19">
    <source>
        <dbReference type="PROSITE" id="PS51762"/>
    </source>
</evidence>
<evidence type="ECO:0000256" key="3">
    <source>
        <dbReference type="ARBA" id="ARBA00022622"/>
    </source>
</evidence>
<accession>A0A0B7JVR5</accession>